<dbReference type="GO" id="GO:0046983">
    <property type="term" value="F:protein dimerization activity"/>
    <property type="evidence" value="ECO:0007669"/>
    <property type="project" value="InterPro"/>
</dbReference>
<proteinExistence type="predicted"/>
<comment type="caution">
    <text evidence="7">The sequence shown here is derived from an EMBL/GenBank/DDBJ whole genome shotgun (WGS) entry which is preliminary data.</text>
</comment>
<dbReference type="PROSITE" id="PS50888">
    <property type="entry name" value="BHLH"/>
    <property type="match status" value="1"/>
</dbReference>
<evidence type="ECO:0000313" key="7">
    <source>
        <dbReference type="EMBL" id="GKV03985.1"/>
    </source>
</evidence>
<keyword evidence="3" id="KW-0804">Transcription</keyword>
<keyword evidence="2" id="KW-0805">Transcription regulation</keyword>
<name>A0AAV5IU49_9ROSI</name>
<dbReference type="Proteomes" id="UP001054252">
    <property type="component" value="Unassembled WGS sequence"/>
</dbReference>
<dbReference type="AlphaFoldDB" id="A0AAV5IU49"/>
<dbReference type="InterPro" id="IPR025610">
    <property type="entry name" value="MYC/MYB_N"/>
</dbReference>
<dbReference type="Pfam" id="PF14215">
    <property type="entry name" value="bHLH-MYC_N"/>
    <property type="match status" value="2"/>
</dbReference>
<dbReference type="GO" id="GO:0005634">
    <property type="term" value="C:nucleus"/>
    <property type="evidence" value="ECO:0007669"/>
    <property type="project" value="UniProtKB-SubCell"/>
</dbReference>
<feature type="region of interest" description="Disordered" evidence="5">
    <location>
        <begin position="617"/>
        <end position="645"/>
    </location>
</feature>
<dbReference type="Pfam" id="PF23176">
    <property type="entry name" value="bHLH_LHW"/>
    <property type="match status" value="1"/>
</dbReference>
<protein>
    <recommendedName>
        <fullName evidence="6">BHLH domain-containing protein</fullName>
    </recommendedName>
</protein>
<dbReference type="PANTHER" id="PTHR46196:SF2">
    <property type="entry name" value="TRANSCRIPTION FACTOR BHLH157"/>
    <property type="match status" value="1"/>
</dbReference>
<evidence type="ECO:0000256" key="3">
    <source>
        <dbReference type="ARBA" id="ARBA00023163"/>
    </source>
</evidence>
<evidence type="ECO:0000313" key="8">
    <source>
        <dbReference type="Proteomes" id="UP001054252"/>
    </source>
</evidence>
<evidence type="ECO:0000256" key="2">
    <source>
        <dbReference type="ARBA" id="ARBA00023015"/>
    </source>
</evidence>
<evidence type="ECO:0000256" key="5">
    <source>
        <dbReference type="SAM" id="MobiDB-lite"/>
    </source>
</evidence>
<dbReference type="EMBL" id="BPVZ01000021">
    <property type="protein sequence ID" value="GKV03985.1"/>
    <property type="molecule type" value="Genomic_DNA"/>
</dbReference>
<evidence type="ECO:0000256" key="4">
    <source>
        <dbReference type="ARBA" id="ARBA00023242"/>
    </source>
</evidence>
<accession>A0AAV5IU49</accession>
<keyword evidence="4" id="KW-0539">Nucleus</keyword>
<dbReference type="PANTHER" id="PTHR46196">
    <property type="entry name" value="TRANSCRIPTION FACTOR BHLH155-LIKE ISOFORM X1-RELATED"/>
    <property type="match status" value="1"/>
</dbReference>
<evidence type="ECO:0000256" key="1">
    <source>
        <dbReference type="ARBA" id="ARBA00004123"/>
    </source>
</evidence>
<evidence type="ECO:0000259" key="6">
    <source>
        <dbReference type="PROSITE" id="PS50888"/>
    </source>
</evidence>
<gene>
    <name evidence="7" type="ORF">SLEP1_g16207</name>
</gene>
<feature type="domain" description="BHLH" evidence="6">
    <location>
        <begin position="632"/>
        <end position="681"/>
    </location>
</feature>
<reference evidence="7 8" key="1">
    <citation type="journal article" date="2021" name="Commun. Biol.">
        <title>The genome of Shorea leprosula (Dipterocarpaceae) highlights the ecological relevance of drought in aseasonal tropical rainforests.</title>
        <authorList>
            <person name="Ng K.K.S."/>
            <person name="Kobayashi M.J."/>
            <person name="Fawcett J.A."/>
            <person name="Hatakeyama M."/>
            <person name="Paape T."/>
            <person name="Ng C.H."/>
            <person name="Ang C.C."/>
            <person name="Tnah L.H."/>
            <person name="Lee C.T."/>
            <person name="Nishiyama T."/>
            <person name="Sese J."/>
            <person name="O'Brien M.J."/>
            <person name="Copetti D."/>
            <person name="Mohd Noor M.I."/>
            <person name="Ong R.C."/>
            <person name="Putra M."/>
            <person name="Sireger I.Z."/>
            <person name="Indrioko S."/>
            <person name="Kosugi Y."/>
            <person name="Izuno A."/>
            <person name="Isagi Y."/>
            <person name="Lee S.L."/>
            <person name="Shimizu K.K."/>
        </authorList>
    </citation>
    <scope>NUCLEOTIDE SEQUENCE [LARGE SCALE GENOMIC DNA]</scope>
    <source>
        <strain evidence="7">214</strain>
    </source>
</reference>
<keyword evidence="8" id="KW-1185">Reference proteome</keyword>
<dbReference type="InterPro" id="IPR011598">
    <property type="entry name" value="bHLH_dom"/>
</dbReference>
<dbReference type="GO" id="GO:0003700">
    <property type="term" value="F:DNA-binding transcription factor activity"/>
    <property type="evidence" value="ECO:0007669"/>
    <property type="project" value="InterPro"/>
</dbReference>
<organism evidence="7 8">
    <name type="scientific">Rubroshorea leprosula</name>
    <dbReference type="NCBI Taxonomy" id="152421"/>
    <lineage>
        <taxon>Eukaryota</taxon>
        <taxon>Viridiplantae</taxon>
        <taxon>Streptophyta</taxon>
        <taxon>Embryophyta</taxon>
        <taxon>Tracheophyta</taxon>
        <taxon>Spermatophyta</taxon>
        <taxon>Magnoliopsida</taxon>
        <taxon>eudicotyledons</taxon>
        <taxon>Gunneridae</taxon>
        <taxon>Pentapetalae</taxon>
        <taxon>rosids</taxon>
        <taxon>malvids</taxon>
        <taxon>Malvales</taxon>
        <taxon>Dipterocarpaceae</taxon>
        <taxon>Rubroshorea</taxon>
    </lineage>
</organism>
<comment type="subcellular location">
    <subcellularLocation>
        <location evidence="1">Nucleus</location>
    </subcellularLocation>
</comment>
<sequence>MGSLLRQTLKRLCCSNGWSYGVFWGFDQRNPMLLTIEDAYYEKEMKTLVDDMLQKFHIFGEGIIGQAALTRSSRWIFSDSHGGNWNSVGSFANENMPQDESEFQSQFSSGIKTIAVISVESRGVIQFGSTQKILERLEFLDQTKKLFNDMGSIDGLILADFVPFSSNKENYDLDGFFPSLLSSGNSSDGILTSEQGGCAGELTGKPCSPRMGSMQQYSSHHNDQLQTMCAEALKTQQQLHLQPFSSVNNSAADTPCTSSGGGGGSVLTSFETLMLSDEDLWDSPFASPLTNSPVLWGSTRQTNDNSTLNSFHRTGGAVDLQKPIEDISRNSTDSQNSSASVILTDGLLGSVTSLPKIPAEFMPAEYSSDISNFCAVDDFSQWFASSPGQDTNAAGTAIAGDLSCATEVSSLSSGLVRDVLSDIPVKYLTNSVQSSITDSFLSDVRKKSTVVDGNENNPFDSLKFDFGSGKTGECLEDIVMPMIGGNYSAVGMGMPRCISRSDVGCTADSHTGLFSKLGLEALLNTFSSSDSVATSTVEDQVPTTKRRKMESSYSTFNPVDFAGLSCSSRSINLMQHSHNLDRTNSTMLKKEVPAKSQVGLWIDDSYSINVVDNAVGASKEAEEPPKVTKKRAKPGQSTRPRPKDRQMIQDRLRELRGIIPDSGKCSIDSLLDRTVKYMCFLQGVTKYADKLTQADEPKLIGPDNGAVLKDHRSGGSCGATWAFELGDQTMGCPVIVEDLNPPGQMLIEMLCEDQGFFLEIADIIRGFGLNILKGVMEIREDKIWAHFIVEANKKVTRLDILWSLIQFLQQTATSGINPTKQPSSAMDCMNPLLNKHQQPLLLPSGRLAETLGYD</sequence>
<dbReference type="InterPro" id="IPR043561">
    <property type="entry name" value="LHW-like"/>
</dbReference>